<dbReference type="Gene3D" id="3.40.50.1000">
    <property type="entry name" value="HAD superfamily/HAD-like"/>
    <property type="match status" value="1"/>
</dbReference>
<sequence>MKQKFVIKLSVNSQKSHSKALRIAVGVLGVESAALGKKDKSQIEVVGDGVDAVKLTSLLRKRLARGAWMPCLFPNNGVYAELVKYLIMGYNHFSDLDDTLYSLSSGLSQHVTKNIEEFMVQKLGIEESKVPELCVSLYKYYGTTLAGLRAVGYKLDYDDYHSSKWFFSYVYLFLFMKSVCSNTLSIYSFVHGRLPYDILKPDLALKNLLHSVPVRKVVFTNADKRHAGKVLSRLGLEDCFEGVIAAPNAGIALPKSPVVCKPFETAFDQLFFDDSIRNLQTGKRLGLNTVWVGSSHRAEGVDCALESIHYIKEALPELWEASEKTEGVSVVIMEGDPHPGAAMGRMSFQSFNPSVDKLNEEAANFCRPEASDVHATGSSGQSRTSFRDSKIGCKWLILDVKLAFSSYVGQSADQILFLSL</sequence>
<dbReference type="InterPro" id="IPR036412">
    <property type="entry name" value="HAD-like_sf"/>
</dbReference>
<dbReference type="InterPro" id="IPR023214">
    <property type="entry name" value="HAD_sf"/>
</dbReference>
<dbReference type="PANTHER" id="PTHR12725">
    <property type="entry name" value="HALOACID DEHALOGENASE-LIKE HYDROLASE"/>
    <property type="match status" value="1"/>
</dbReference>
<organism evidence="1 2">
    <name type="scientific">Hevea brasiliensis</name>
    <name type="common">Para rubber tree</name>
    <name type="synonym">Siphonia brasiliensis</name>
    <dbReference type="NCBI Taxonomy" id="3981"/>
    <lineage>
        <taxon>Eukaryota</taxon>
        <taxon>Viridiplantae</taxon>
        <taxon>Streptophyta</taxon>
        <taxon>Embryophyta</taxon>
        <taxon>Tracheophyta</taxon>
        <taxon>Spermatophyta</taxon>
        <taxon>Magnoliopsida</taxon>
        <taxon>eudicotyledons</taxon>
        <taxon>Gunneridae</taxon>
        <taxon>Pentapetalae</taxon>
        <taxon>rosids</taxon>
        <taxon>fabids</taxon>
        <taxon>Malpighiales</taxon>
        <taxon>Euphorbiaceae</taxon>
        <taxon>Crotonoideae</taxon>
        <taxon>Micrandreae</taxon>
        <taxon>Hevea</taxon>
    </lineage>
</organism>
<protein>
    <recommendedName>
        <fullName evidence="3">HMA domain-containing protein</fullName>
    </recommendedName>
</protein>
<gene>
    <name evidence="1" type="ORF">GH714_026922</name>
</gene>
<accession>A0A6A6MDQ8</accession>
<evidence type="ECO:0000313" key="1">
    <source>
        <dbReference type="EMBL" id="KAF2311820.1"/>
    </source>
</evidence>
<name>A0A6A6MDQ8_HEVBR</name>
<dbReference type="PANTHER" id="PTHR12725:SF72">
    <property type="entry name" value="HALOACID DEHALOGENASE-LIKE HYDROLASE"/>
    <property type="match status" value="1"/>
</dbReference>
<comment type="caution">
    <text evidence="1">The sequence shown here is derived from an EMBL/GenBank/DDBJ whole genome shotgun (WGS) entry which is preliminary data.</text>
</comment>
<dbReference type="Gene3D" id="3.30.70.100">
    <property type="match status" value="1"/>
</dbReference>
<dbReference type="Gene3D" id="1.10.150.450">
    <property type="match status" value="1"/>
</dbReference>
<dbReference type="AlphaFoldDB" id="A0A6A6MDQ8"/>
<dbReference type="EMBL" id="JAAGAX010000006">
    <property type="protein sequence ID" value="KAF2311820.1"/>
    <property type="molecule type" value="Genomic_DNA"/>
</dbReference>
<keyword evidence="2" id="KW-1185">Reference proteome</keyword>
<dbReference type="SUPFAM" id="SSF56784">
    <property type="entry name" value="HAD-like"/>
    <property type="match status" value="1"/>
</dbReference>
<evidence type="ECO:0008006" key="3">
    <source>
        <dbReference type="Google" id="ProtNLM"/>
    </source>
</evidence>
<proteinExistence type="predicted"/>
<reference evidence="1 2" key="1">
    <citation type="journal article" date="2020" name="Mol. Plant">
        <title>The Chromosome-Based Rubber Tree Genome Provides New Insights into Spurge Genome Evolution and Rubber Biosynthesis.</title>
        <authorList>
            <person name="Liu J."/>
            <person name="Shi C."/>
            <person name="Shi C.C."/>
            <person name="Li W."/>
            <person name="Zhang Q.J."/>
            <person name="Zhang Y."/>
            <person name="Li K."/>
            <person name="Lu H.F."/>
            <person name="Shi C."/>
            <person name="Zhu S.T."/>
            <person name="Xiao Z.Y."/>
            <person name="Nan H."/>
            <person name="Yue Y."/>
            <person name="Zhu X.G."/>
            <person name="Wu Y."/>
            <person name="Hong X.N."/>
            <person name="Fan G.Y."/>
            <person name="Tong Y."/>
            <person name="Zhang D."/>
            <person name="Mao C.L."/>
            <person name="Liu Y.L."/>
            <person name="Hao S.J."/>
            <person name="Liu W.Q."/>
            <person name="Lv M.Q."/>
            <person name="Zhang H.B."/>
            <person name="Liu Y."/>
            <person name="Hu-Tang G.R."/>
            <person name="Wang J.P."/>
            <person name="Wang J.H."/>
            <person name="Sun Y.H."/>
            <person name="Ni S.B."/>
            <person name="Chen W.B."/>
            <person name="Zhang X.C."/>
            <person name="Jiao Y.N."/>
            <person name="Eichler E.E."/>
            <person name="Li G.H."/>
            <person name="Liu X."/>
            <person name="Gao L.Z."/>
        </authorList>
    </citation>
    <scope>NUCLEOTIDE SEQUENCE [LARGE SCALE GENOMIC DNA]</scope>
    <source>
        <strain evidence="2">cv. GT1</strain>
        <tissue evidence="1">Leaf</tissue>
    </source>
</reference>
<evidence type="ECO:0000313" key="2">
    <source>
        <dbReference type="Proteomes" id="UP000467840"/>
    </source>
</evidence>
<dbReference type="Proteomes" id="UP000467840">
    <property type="component" value="Chromosome 14"/>
</dbReference>